<dbReference type="SUPFAM" id="SSF53850">
    <property type="entry name" value="Periplasmic binding protein-like II"/>
    <property type="match status" value="1"/>
</dbReference>
<reference evidence="2" key="1">
    <citation type="submission" date="2014-09" db="EMBL/GenBank/DDBJ databases">
        <authorList>
            <person name="Magalhaes I.L.F."/>
            <person name="Oliveira U."/>
            <person name="Santos F.R."/>
            <person name="Vidigal T.H.D.A."/>
            <person name="Brescovit A.D."/>
            <person name="Santos A.J."/>
        </authorList>
    </citation>
    <scope>NUCLEOTIDE SEQUENCE</scope>
    <source>
        <tissue evidence="2">Shoot tissue taken approximately 20 cm above the soil surface</tissue>
    </source>
</reference>
<dbReference type="PANTHER" id="PTHR30222">
    <property type="entry name" value="SPERMIDINE/PUTRESCINE-BINDING PERIPLASMIC PROTEIN"/>
    <property type="match status" value="1"/>
</dbReference>
<dbReference type="PANTHER" id="PTHR30222:SF17">
    <property type="entry name" value="SPERMIDINE_PUTRESCINE-BINDING PERIPLASMIC PROTEIN"/>
    <property type="match status" value="1"/>
</dbReference>
<name>A0A0A9ESX2_ARUDO</name>
<proteinExistence type="predicted"/>
<sequence length="182" mass="20533">MNYLKSFAVGDVWVAVGWSSDVIPAAKRMSNVAVVVPKSGSSLWADLWAIPCATRFQIDRIGGRTRGPSPLIHQWFDFCLQSTRSLPFRQDVIPGASPLFLENPVPEVLQDQNKRKPKLDTNLVRGVPPPEILEKCEFLEPLSDKALEDYQWLISTMRRPRLGLFGNVLQKISSVLDLKSRF</sequence>
<dbReference type="AlphaFoldDB" id="A0A0A9ESX2"/>
<organism evidence="2">
    <name type="scientific">Arundo donax</name>
    <name type="common">Giant reed</name>
    <name type="synonym">Donax arundinaceus</name>
    <dbReference type="NCBI Taxonomy" id="35708"/>
    <lineage>
        <taxon>Eukaryota</taxon>
        <taxon>Viridiplantae</taxon>
        <taxon>Streptophyta</taxon>
        <taxon>Embryophyta</taxon>
        <taxon>Tracheophyta</taxon>
        <taxon>Spermatophyta</taxon>
        <taxon>Magnoliopsida</taxon>
        <taxon>Liliopsida</taxon>
        <taxon>Poales</taxon>
        <taxon>Poaceae</taxon>
        <taxon>PACMAD clade</taxon>
        <taxon>Arundinoideae</taxon>
        <taxon>Arundineae</taxon>
        <taxon>Arundo</taxon>
    </lineage>
</organism>
<reference evidence="2" key="2">
    <citation type="journal article" date="2015" name="Data Brief">
        <title>Shoot transcriptome of the giant reed, Arundo donax.</title>
        <authorList>
            <person name="Barrero R.A."/>
            <person name="Guerrero F.D."/>
            <person name="Moolhuijzen P."/>
            <person name="Goolsby J.A."/>
            <person name="Tidwell J."/>
            <person name="Bellgard S.E."/>
            <person name="Bellgard M.I."/>
        </authorList>
    </citation>
    <scope>NUCLEOTIDE SEQUENCE</scope>
    <source>
        <tissue evidence="2">Shoot tissue taken approximately 20 cm above the soil surface</tissue>
    </source>
</reference>
<keyword evidence="1" id="KW-0732">Signal</keyword>
<evidence type="ECO:0000313" key="2">
    <source>
        <dbReference type="EMBL" id="JAE03187.1"/>
    </source>
</evidence>
<evidence type="ECO:0000256" key="1">
    <source>
        <dbReference type="ARBA" id="ARBA00022729"/>
    </source>
</evidence>
<dbReference type="Gene3D" id="3.40.190.10">
    <property type="entry name" value="Periplasmic binding protein-like II"/>
    <property type="match status" value="1"/>
</dbReference>
<protein>
    <submittedName>
        <fullName evidence="2">Uncharacterized protein</fullName>
    </submittedName>
</protein>
<dbReference type="EMBL" id="GBRH01194709">
    <property type="protein sequence ID" value="JAE03187.1"/>
    <property type="molecule type" value="Transcribed_RNA"/>
</dbReference>
<accession>A0A0A9ESX2</accession>